<keyword evidence="1" id="KW-0812">Transmembrane</keyword>
<keyword evidence="1" id="KW-1133">Transmembrane helix</keyword>
<organism evidence="2 3">
    <name type="scientific">Paramecium pentaurelia</name>
    <dbReference type="NCBI Taxonomy" id="43138"/>
    <lineage>
        <taxon>Eukaryota</taxon>
        <taxon>Sar</taxon>
        <taxon>Alveolata</taxon>
        <taxon>Ciliophora</taxon>
        <taxon>Intramacronucleata</taxon>
        <taxon>Oligohymenophorea</taxon>
        <taxon>Peniculida</taxon>
        <taxon>Parameciidae</taxon>
        <taxon>Paramecium</taxon>
    </lineage>
</organism>
<dbReference type="EMBL" id="CAJJDO010000146">
    <property type="protein sequence ID" value="CAD8207081.1"/>
    <property type="molecule type" value="Genomic_DNA"/>
</dbReference>
<accession>A0A8S1XZA4</accession>
<evidence type="ECO:0000256" key="1">
    <source>
        <dbReference type="SAM" id="Phobius"/>
    </source>
</evidence>
<feature type="transmembrane region" description="Helical" evidence="1">
    <location>
        <begin position="54"/>
        <end position="73"/>
    </location>
</feature>
<dbReference type="Proteomes" id="UP000689195">
    <property type="component" value="Unassembled WGS sequence"/>
</dbReference>
<dbReference type="OrthoDB" id="299239at2759"/>
<dbReference type="AlphaFoldDB" id="A0A8S1XZA4"/>
<evidence type="ECO:0000313" key="3">
    <source>
        <dbReference type="Proteomes" id="UP000689195"/>
    </source>
</evidence>
<feature type="transmembrane region" description="Helical" evidence="1">
    <location>
        <begin position="79"/>
        <end position="100"/>
    </location>
</feature>
<feature type="transmembrane region" description="Helical" evidence="1">
    <location>
        <begin position="121"/>
        <end position="148"/>
    </location>
</feature>
<feature type="transmembrane region" description="Helical" evidence="1">
    <location>
        <begin position="28"/>
        <end position="47"/>
    </location>
</feature>
<keyword evidence="3" id="KW-1185">Reference proteome</keyword>
<proteinExistence type="predicted"/>
<keyword evidence="1" id="KW-0472">Membrane</keyword>
<evidence type="ECO:0008006" key="4">
    <source>
        <dbReference type="Google" id="ProtNLM"/>
    </source>
</evidence>
<comment type="caution">
    <text evidence="2">The sequence shown here is derived from an EMBL/GenBank/DDBJ whole genome shotgun (WGS) entry which is preliminary data.</text>
</comment>
<feature type="transmembrane region" description="Helical" evidence="1">
    <location>
        <begin position="154"/>
        <end position="171"/>
    </location>
</feature>
<name>A0A8S1XZA4_9CILI</name>
<evidence type="ECO:0000313" key="2">
    <source>
        <dbReference type="EMBL" id="CAD8207081.1"/>
    </source>
</evidence>
<sequence length="482" mass="58312">MNGFTLTFVDKNLEKKYQENYSLELFGVFRYTMGLMSISNIILSMFLIQRDKTLIGYILISISCSWTLIFYYLKMKQYYISLIGYLISTLSLFASFYHLIPLYYPDFTDEQYEWIFDISQFLALNFALTPNFMLNQILQLICIFSRLFMRNYNYINPYSFIFALYLILFWQKEYFRQKHNRSLFLLNEQQKSSFSIWNDLVDEKIVLLTYNELWERIELLHANKSMNGYIKLENKDFLKDFMVVNTKISLNQYLQERVRDKTRECQIRVIHMIKKDRFIVNCVINKFVDFRITIKFQECQSSIIQQCNNNAYLRILQKIKKINKKLYYKENLRNLLYTSYYIKERIVEQVEQLKFYKLRLFTDIILKKDNIRINFEIKQFSTVLPLFYTLLFCLMKIYDITDISLKEQNKNNIQLIINGKDMDIPIHQFKVCKKIVSHLLYQIGQDECDYQQNFCCLTLVNQPDIMEQTSKNEQLVTFSNIM</sequence>
<reference evidence="2" key="1">
    <citation type="submission" date="2021-01" db="EMBL/GenBank/DDBJ databases">
        <authorList>
            <consortium name="Genoscope - CEA"/>
            <person name="William W."/>
        </authorList>
    </citation>
    <scope>NUCLEOTIDE SEQUENCE</scope>
</reference>
<gene>
    <name evidence="2" type="ORF">PPENT_87.1.T1460042</name>
</gene>
<protein>
    <recommendedName>
        <fullName evidence="4">Transmembrane protein</fullName>
    </recommendedName>
</protein>